<dbReference type="GO" id="GO:0000287">
    <property type="term" value="F:magnesium ion binding"/>
    <property type="evidence" value="ECO:0007669"/>
    <property type="project" value="TreeGrafter"/>
</dbReference>
<dbReference type="InterPro" id="IPR013332">
    <property type="entry name" value="KPR_N"/>
</dbReference>
<dbReference type="Pfam" id="PF02558">
    <property type="entry name" value="ApbA"/>
    <property type="match status" value="1"/>
</dbReference>
<dbReference type="SUPFAM" id="SSF48179">
    <property type="entry name" value="6-phosphogluconate dehydrogenase C-terminal domain-like"/>
    <property type="match status" value="1"/>
</dbReference>
<protein>
    <recommendedName>
        <fullName evidence="4">3-methyl-2-oxobutanoate hydroxymethyltransferase</fullName>
        <ecNumber evidence="4">2.1.2.11</ecNumber>
    </recommendedName>
</protein>
<dbReference type="NCBIfam" id="NF001452">
    <property type="entry name" value="PRK00311.1"/>
    <property type="match status" value="1"/>
</dbReference>
<dbReference type="GO" id="GO:0003864">
    <property type="term" value="F:3-methyl-2-oxobutanoate hydroxymethyltransferase activity"/>
    <property type="evidence" value="ECO:0007669"/>
    <property type="project" value="UniProtKB-EC"/>
</dbReference>
<dbReference type="PANTHER" id="PTHR20881">
    <property type="entry name" value="3-METHYL-2-OXOBUTANOATE HYDROXYMETHYLTRANSFERASE"/>
    <property type="match status" value="1"/>
</dbReference>
<evidence type="ECO:0000256" key="7">
    <source>
        <dbReference type="ARBA" id="ARBA00023002"/>
    </source>
</evidence>
<evidence type="ECO:0000313" key="12">
    <source>
        <dbReference type="EMBL" id="NDV29994.1"/>
    </source>
</evidence>
<evidence type="ECO:0000259" key="10">
    <source>
        <dbReference type="Pfam" id="PF02558"/>
    </source>
</evidence>
<dbReference type="GO" id="GO:0015940">
    <property type="term" value="P:pantothenate biosynthetic process"/>
    <property type="evidence" value="ECO:0007669"/>
    <property type="project" value="UniProtKB-UniPathway"/>
</dbReference>
<dbReference type="UniPathway" id="UPA00028">
    <property type="reaction ID" value="UER00003"/>
</dbReference>
<dbReference type="InterPro" id="IPR003700">
    <property type="entry name" value="Pantoate_hydroxy_MeTrfase"/>
</dbReference>
<dbReference type="InterPro" id="IPR040442">
    <property type="entry name" value="Pyrv_kinase-like_dom_sf"/>
</dbReference>
<evidence type="ECO:0000256" key="6">
    <source>
        <dbReference type="ARBA" id="ARBA00022857"/>
    </source>
</evidence>
<evidence type="ECO:0000256" key="9">
    <source>
        <dbReference type="SAM" id="MobiDB-lite"/>
    </source>
</evidence>
<dbReference type="InterPro" id="IPR013752">
    <property type="entry name" value="KPA_reductase"/>
</dbReference>
<dbReference type="NCBIfam" id="TIGR00222">
    <property type="entry name" value="panB"/>
    <property type="match status" value="1"/>
</dbReference>
<dbReference type="CDD" id="cd06557">
    <property type="entry name" value="KPHMT-like"/>
    <property type="match status" value="1"/>
</dbReference>
<feature type="domain" description="Ketopantoate reductase C-terminal" evidence="11">
    <location>
        <begin position="540"/>
        <end position="662"/>
    </location>
</feature>
<dbReference type="SUPFAM" id="SSF51621">
    <property type="entry name" value="Phosphoenolpyruvate/pyruvate domain"/>
    <property type="match status" value="1"/>
</dbReference>
<dbReference type="Pfam" id="PF08546">
    <property type="entry name" value="ApbA_C"/>
    <property type="match status" value="1"/>
</dbReference>
<feature type="region of interest" description="Disordered" evidence="9">
    <location>
        <begin position="298"/>
        <end position="331"/>
    </location>
</feature>
<dbReference type="Gene3D" id="3.40.50.720">
    <property type="entry name" value="NAD(P)-binding Rossmann-like Domain"/>
    <property type="match status" value="1"/>
</dbReference>
<dbReference type="HAMAP" id="MF_00156">
    <property type="entry name" value="PanB"/>
    <property type="match status" value="1"/>
</dbReference>
<sequence length="672" mass="72625">MLDFKEKYEKKVPITMVTAYDYTSARFADQVGIDSLLVGDSFAMVMNGNESTSTATVDEVIYHCKAVTRGAPSSFVVADMPFGSYEICSDDAVKNAIRLIKEGNAHAVKLEGGKRMASRVKAIVDAGIPVMGHIGLTPQSLNALGGFKVQGKTAEAAVELLKDAYTLQESGCFAMVIESVPARITDYITKNLRVPTIGIGGGKFASGQILVWHDMFGLFQDFTPKFCKQYGNLGKVITEGLQKYKEEVEAREFPAKEHSYIIKNEEWDKFAQILKISPDKAPAVPAAPPPAVPVAPLPAVPAAESGGEAGRAGEGERKAEGVREKAERKEQVDLKGRRKKKVLILGGGSMGSLVASQVMANNENVNSPFHCDVWVLSTWDEHVKQIRSKGLTVEDLNGEERVLRGINAVVDPKDVVGDGVLPDVIIVLVKSPYTAKAAERIKEIFNSNPNSQELITIITLQNGIGNLEILQTGLEEFKQLKLKFVHGVTDQAALITSPGKVRHTGQGCTTIAGDTKNEEDRVLGDILNHGGMRTTLHPDVSSVAWGKLVLNAAINPITALLGVENGKLVDGTNSRARSMLIKALMEAVQVAEARGVVLPYSDPIQKVESVAELTAKNKSSMLVDLQRGEPTEIDSINGVIVDEGTKLGIDVAMNRFLLKNIKNCVEAQKTIY</sequence>
<keyword evidence="6" id="KW-0521">NADP</keyword>
<comment type="similarity">
    <text evidence="2">Belongs to the ketopantoate reductase family.</text>
</comment>
<organism evidence="12">
    <name type="scientific">Arcella intermedia</name>
    <dbReference type="NCBI Taxonomy" id="1963864"/>
    <lineage>
        <taxon>Eukaryota</taxon>
        <taxon>Amoebozoa</taxon>
        <taxon>Tubulinea</taxon>
        <taxon>Elardia</taxon>
        <taxon>Arcellinida</taxon>
        <taxon>Sphaerothecina</taxon>
        <taxon>Arcellidae</taxon>
        <taxon>Arcella</taxon>
    </lineage>
</organism>
<accession>A0A6B2KZ10</accession>
<dbReference type="Pfam" id="PF02548">
    <property type="entry name" value="Pantoate_transf"/>
    <property type="match status" value="1"/>
</dbReference>
<feature type="compositionally biased region" description="Basic and acidic residues" evidence="9">
    <location>
        <begin position="311"/>
        <end position="331"/>
    </location>
</feature>
<dbReference type="InterPro" id="IPR008927">
    <property type="entry name" value="6-PGluconate_DH-like_C_sf"/>
</dbReference>
<dbReference type="PANTHER" id="PTHR20881:SF0">
    <property type="entry name" value="3-METHYL-2-OXOBUTANOATE HYDROXYMETHYLTRANSFERASE"/>
    <property type="match status" value="1"/>
</dbReference>
<dbReference type="EC" id="2.1.2.11" evidence="4"/>
<evidence type="ECO:0000256" key="8">
    <source>
        <dbReference type="ARBA" id="ARBA00049172"/>
    </source>
</evidence>
<dbReference type="InterPro" id="IPR003710">
    <property type="entry name" value="ApbA"/>
</dbReference>
<name>A0A6B2KZ10_9EUKA</name>
<comment type="pathway">
    <text evidence="1">Cofactor biosynthesis; (R)-pantothenate biosynthesis; (R)-pantoate from 3-methyl-2-oxobutanoate: step 1/2.</text>
</comment>
<dbReference type="InterPro" id="IPR015813">
    <property type="entry name" value="Pyrv/PenolPyrv_kinase-like_dom"/>
</dbReference>
<evidence type="ECO:0000256" key="3">
    <source>
        <dbReference type="ARBA" id="ARBA00008676"/>
    </source>
</evidence>
<evidence type="ECO:0000256" key="1">
    <source>
        <dbReference type="ARBA" id="ARBA00005033"/>
    </source>
</evidence>
<dbReference type="Gene3D" id="3.20.20.60">
    <property type="entry name" value="Phosphoenolpyruvate-binding domains"/>
    <property type="match status" value="1"/>
</dbReference>
<keyword evidence="7" id="KW-0560">Oxidoreductase</keyword>
<dbReference type="EMBL" id="GIBP01001025">
    <property type="protein sequence ID" value="NDV29994.1"/>
    <property type="molecule type" value="Transcribed_RNA"/>
</dbReference>
<dbReference type="GO" id="GO:0008677">
    <property type="term" value="F:2-dehydropantoate 2-reductase activity"/>
    <property type="evidence" value="ECO:0007669"/>
    <property type="project" value="InterPro"/>
</dbReference>
<dbReference type="InterPro" id="IPR036291">
    <property type="entry name" value="NAD(P)-bd_dom_sf"/>
</dbReference>
<proteinExistence type="inferred from homology"/>
<dbReference type="Gene3D" id="1.10.1040.10">
    <property type="entry name" value="N-(1-d-carboxylethyl)-l-norvaline Dehydrogenase, domain 2"/>
    <property type="match status" value="1"/>
</dbReference>
<reference evidence="12" key="1">
    <citation type="journal article" date="2020" name="J. Eukaryot. Microbiol.">
        <title>De novo Sequencing, Assembly and Annotation of the Transcriptome for the Free-Living Testate Amoeba Arcella intermedia.</title>
        <authorList>
            <person name="Ribeiro G.M."/>
            <person name="Porfirio-Sousa A.L."/>
            <person name="Maurer-Alcala X.X."/>
            <person name="Katz L.A."/>
            <person name="Lahr D.J.G."/>
        </authorList>
    </citation>
    <scope>NUCLEOTIDE SEQUENCE</scope>
</reference>
<dbReference type="FunFam" id="3.20.20.60:FF:000003">
    <property type="entry name" value="3-methyl-2-oxobutanoate hydroxymethyltransferase"/>
    <property type="match status" value="1"/>
</dbReference>
<dbReference type="InterPro" id="IPR013328">
    <property type="entry name" value="6PGD_dom2"/>
</dbReference>
<evidence type="ECO:0000259" key="11">
    <source>
        <dbReference type="Pfam" id="PF08546"/>
    </source>
</evidence>
<evidence type="ECO:0000256" key="2">
    <source>
        <dbReference type="ARBA" id="ARBA00007870"/>
    </source>
</evidence>
<dbReference type="GO" id="GO:0005739">
    <property type="term" value="C:mitochondrion"/>
    <property type="evidence" value="ECO:0007669"/>
    <property type="project" value="TreeGrafter"/>
</dbReference>
<keyword evidence="5" id="KW-0808">Transferase</keyword>
<dbReference type="SUPFAM" id="SSF51735">
    <property type="entry name" value="NAD(P)-binding Rossmann-fold domains"/>
    <property type="match status" value="1"/>
</dbReference>
<feature type="domain" description="Ketopantoate reductase N-terminal" evidence="10">
    <location>
        <begin position="342"/>
        <end position="511"/>
    </location>
</feature>
<dbReference type="NCBIfam" id="TIGR00745">
    <property type="entry name" value="apbA_panE"/>
    <property type="match status" value="1"/>
</dbReference>
<comment type="similarity">
    <text evidence="3">Belongs to the PanB family.</text>
</comment>
<dbReference type="AlphaFoldDB" id="A0A6B2KZ10"/>
<evidence type="ECO:0000256" key="5">
    <source>
        <dbReference type="ARBA" id="ARBA00022679"/>
    </source>
</evidence>
<evidence type="ECO:0000256" key="4">
    <source>
        <dbReference type="ARBA" id="ARBA00012618"/>
    </source>
</evidence>
<comment type="catalytic activity">
    <reaction evidence="8">
        <text>(6R)-5,10-methylene-5,6,7,8-tetrahydrofolate + 3-methyl-2-oxobutanoate + H2O = 2-dehydropantoate + (6S)-5,6,7,8-tetrahydrofolate</text>
        <dbReference type="Rhea" id="RHEA:11824"/>
        <dbReference type="ChEBI" id="CHEBI:11561"/>
        <dbReference type="ChEBI" id="CHEBI:11851"/>
        <dbReference type="ChEBI" id="CHEBI:15377"/>
        <dbReference type="ChEBI" id="CHEBI:15636"/>
        <dbReference type="ChEBI" id="CHEBI:57453"/>
        <dbReference type="EC" id="2.1.2.11"/>
    </reaction>
</comment>